<reference evidence="12" key="1">
    <citation type="submission" date="2023-11" db="EMBL/GenBank/DDBJ databases">
        <title>Genome assemblies of two species of porcelain crab, Petrolisthes cinctipes and Petrolisthes manimaculis (Anomura: Porcellanidae).</title>
        <authorList>
            <person name="Angst P."/>
        </authorList>
    </citation>
    <scope>NUCLEOTIDE SEQUENCE</scope>
    <source>
        <strain evidence="12">PB745_02</strain>
        <tissue evidence="12">Gill</tissue>
    </source>
</reference>
<keyword evidence="7" id="KW-0325">Glycoprotein</keyword>
<keyword evidence="13" id="KW-1185">Reference proteome</keyword>
<dbReference type="GO" id="GO:0005615">
    <property type="term" value="C:extracellular space"/>
    <property type="evidence" value="ECO:0007669"/>
    <property type="project" value="TreeGrafter"/>
</dbReference>
<evidence type="ECO:0000256" key="3">
    <source>
        <dbReference type="ARBA" id="ARBA00015713"/>
    </source>
</evidence>
<comment type="subcellular location">
    <subcellularLocation>
        <location evidence="1">Secreted</location>
    </subcellularLocation>
</comment>
<dbReference type="InterPro" id="IPR056177">
    <property type="entry name" value="CRF-BP_N"/>
</dbReference>
<feature type="domain" description="Corticotropin-releasing factor binding protein N-terminal" evidence="10">
    <location>
        <begin position="20"/>
        <end position="111"/>
    </location>
</feature>
<gene>
    <name evidence="12" type="ORF">Pmani_038045</name>
</gene>
<evidence type="ECO:0000256" key="4">
    <source>
        <dbReference type="ARBA" id="ARBA00022525"/>
    </source>
</evidence>
<evidence type="ECO:0000256" key="8">
    <source>
        <dbReference type="ARBA" id="ARBA00024997"/>
    </source>
</evidence>
<accession>A0AAE1NH53</accession>
<comment type="caution">
    <text evidence="12">The sequence shown here is derived from an EMBL/GenBank/DDBJ whole genome shotgun (WGS) entry which is preliminary data.</text>
</comment>
<evidence type="ECO:0000256" key="2">
    <source>
        <dbReference type="ARBA" id="ARBA00008313"/>
    </source>
</evidence>
<protein>
    <recommendedName>
        <fullName evidence="3">Corticotropin-releasing factor-binding protein</fullName>
    </recommendedName>
    <alternativeName>
        <fullName evidence="9">Corticotropin-releasing hormone-binding protein</fullName>
    </alternativeName>
</protein>
<dbReference type="InterPro" id="IPR056178">
    <property type="entry name" value="CRF-BP_C"/>
</dbReference>
<dbReference type="PANTHER" id="PTHR10278">
    <property type="entry name" value="CORTICOTROPIN-RELEASING FACTOR-BINDING PROTEIN"/>
    <property type="match status" value="1"/>
</dbReference>
<evidence type="ECO:0000259" key="11">
    <source>
        <dbReference type="Pfam" id="PF23541"/>
    </source>
</evidence>
<comment type="function">
    <text evidence="8">Binds CRF and inactivates it. May prevent inappropriate pituitary-adrenal stimulation in pregnancy.</text>
</comment>
<dbReference type="SUPFAM" id="SSF49854">
    <property type="entry name" value="Spermadhesin, CUB domain"/>
    <property type="match status" value="1"/>
</dbReference>
<proteinExistence type="inferred from homology"/>
<dbReference type="Pfam" id="PF05428">
    <property type="entry name" value="CRF-BP_N"/>
    <property type="match status" value="1"/>
</dbReference>
<dbReference type="GO" id="GO:0009755">
    <property type="term" value="P:hormone-mediated signaling pathway"/>
    <property type="evidence" value="ECO:0007669"/>
    <property type="project" value="TreeGrafter"/>
</dbReference>
<evidence type="ECO:0000256" key="6">
    <source>
        <dbReference type="ARBA" id="ARBA00023157"/>
    </source>
</evidence>
<dbReference type="InterPro" id="IPR035914">
    <property type="entry name" value="Sperma_CUB_dom_sf"/>
</dbReference>
<feature type="domain" description="Corticotropin-releasing factor binding protein C-terminal" evidence="11">
    <location>
        <begin position="125"/>
        <end position="248"/>
    </location>
</feature>
<evidence type="ECO:0000256" key="7">
    <source>
        <dbReference type="ARBA" id="ARBA00023180"/>
    </source>
</evidence>
<dbReference type="AlphaFoldDB" id="A0AAE1NH53"/>
<sequence length="261" mass="28328">MVVGLEEGTYYHKSRGGGEVCGVYLLSQPDQLVQVSFDYLNVDCEAKGLFVDGWELGGELFPSEVDSPLDGRVHEFCGRLKKKVYRSSGNAAVIQYRIPVRGDGFRITVNTPRIQPVTCNILVDEVQGVYTLRNHGRRSNCSITAIFPASITLVQLGVGISGSPVPNRAIETGVLSRCEKRGGHDYVQIGGAQGLDNTKMEVEDSVCGLDSNPRMPTSHILCGMTTVRLVSSGMSDNTVTLAIQQITSLDFTPTLMCELPL</sequence>
<dbReference type="InterPro" id="IPR008435">
    <property type="entry name" value="CRF-bd"/>
</dbReference>
<dbReference type="EMBL" id="JAWZYT010006048">
    <property type="protein sequence ID" value="KAK4288952.1"/>
    <property type="molecule type" value="Genomic_DNA"/>
</dbReference>
<dbReference type="PANTHER" id="PTHR10278:SF0">
    <property type="entry name" value="CORTICOTROPIN-RELEASING FACTOR-BINDING PROTEIN"/>
    <property type="match status" value="1"/>
</dbReference>
<evidence type="ECO:0000259" key="10">
    <source>
        <dbReference type="Pfam" id="PF05428"/>
    </source>
</evidence>
<dbReference type="Pfam" id="PF23541">
    <property type="entry name" value="CRF-BP_C"/>
    <property type="match status" value="1"/>
</dbReference>
<evidence type="ECO:0000256" key="1">
    <source>
        <dbReference type="ARBA" id="ARBA00004613"/>
    </source>
</evidence>
<evidence type="ECO:0000256" key="5">
    <source>
        <dbReference type="ARBA" id="ARBA00022729"/>
    </source>
</evidence>
<evidence type="ECO:0000313" key="12">
    <source>
        <dbReference type="EMBL" id="KAK4288952.1"/>
    </source>
</evidence>
<keyword evidence="4" id="KW-0964">Secreted</keyword>
<dbReference type="GO" id="GO:0051460">
    <property type="term" value="P:negative regulation of corticotropin secretion"/>
    <property type="evidence" value="ECO:0007669"/>
    <property type="project" value="TreeGrafter"/>
</dbReference>
<name>A0AAE1NH53_9EUCA</name>
<organism evidence="12 13">
    <name type="scientific">Petrolisthes manimaculis</name>
    <dbReference type="NCBI Taxonomy" id="1843537"/>
    <lineage>
        <taxon>Eukaryota</taxon>
        <taxon>Metazoa</taxon>
        <taxon>Ecdysozoa</taxon>
        <taxon>Arthropoda</taxon>
        <taxon>Crustacea</taxon>
        <taxon>Multicrustacea</taxon>
        <taxon>Malacostraca</taxon>
        <taxon>Eumalacostraca</taxon>
        <taxon>Eucarida</taxon>
        <taxon>Decapoda</taxon>
        <taxon>Pleocyemata</taxon>
        <taxon>Anomura</taxon>
        <taxon>Galatheoidea</taxon>
        <taxon>Porcellanidae</taxon>
        <taxon>Petrolisthes</taxon>
    </lineage>
</organism>
<keyword evidence="6" id="KW-1015">Disulfide bond</keyword>
<dbReference type="GO" id="GO:0051424">
    <property type="term" value="F:corticotropin-releasing hormone binding"/>
    <property type="evidence" value="ECO:0007669"/>
    <property type="project" value="InterPro"/>
</dbReference>
<keyword evidence="5" id="KW-0732">Signal</keyword>
<comment type="similarity">
    <text evidence="2">Belongs to the CRF-binding protein family.</text>
</comment>
<evidence type="ECO:0000256" key="9">
    <source>
        <dbReference type="ARBA" id="ARBA00033162"/>
    </source>
</evidence>
<evidence type="ECO:0000313" key="13">
    <source>
        <dbReference type="Proteomes" id="UP001292094"/>
    </source>
</evidence>
<dbReference type="Proteomes" id="UP001292094">
    <property type="component" value="Unassembled WGS sequence"/>
</dbReference>